<dbReference type="Gene3D" id="3.30.1490.100">
    <property type="entry name" value="DNA polymerase, Y-family, little finger domain"/>
    <property type="match status" value="1"/>
</dbReference>
<evidence type="ECO:0000313" key="17">
    <source>
        <dbReference type="Proteomes" id="UP000562124"/>
    </source>
</evidence>
<evidence type="ECO:0000259" key="15">
    <source>
        <dbReference type="PROSITE" id="PS50173"/>
    </source>
</evidence>
<keyword evidence="13" id="KW-0963">Cytoplasm</keyword>
<reference evidence="16 17" key="1">
    <citation type="submission" date="2020-04" db="EMBL/GenBank/DDBJ databases">
        <title>Sequencing and Assembly of C. fimi.</title>
        <authorList>
            <person name="Ramsey A.R."/>
        </authorList>
    </citation>
    <scope>NUCLEOTIDE SEQUENCE [LARGE SCALE GENOMIC DNA]</scope>
    <source>
        <strain evidence="16 17">SB</strain>
    </source>
</reference>
<dbReference type="HAMAP" id="MF_01113">
    <property type="entry name" value="DNApol_IV"/>
    <property type="match status" value="1"/>
</dbReference>
<evidence type="ECO:0000256" key="12">
    <source>
        <dbReference type="ARBA" id="ARBA00049244"/>
    </source>
</evidence>
<feature type="region of interest" description="Disordered" evidence="14">
    <location>
        <begin position="404"/>
        <end position="431"/>
    </location>
</feature>
<dbReference type="GO" id="GO:0006281">
    <property type="term" value="P:DNA repair"/>
    <property type="evidence" value="ECO:0007669"/>
    <property type="project" value="UniProtKB-UniRule"/>
</dbReference>
<dbReference type="GO" id="GO:0000287">
    <property type="term" value="F:magnesium ion binding"/>
    <property type="evidence" value="ECO:0007669"/>
    <property type="project" value="UniProtKB-UniRule"/>
</dbReference>
<comment type="similarity">
    <text evidence="1 13">Belongs to the DNA polymerase type-Y family.</text>
</comment>
<evidence type="ECO:0000256" key="6">
    <source>
        <dbReference type="ARBA" id="ARBA00022723"/>
    </source>
</evidence>
<evidence type="ECO:0000256" key="13">
    <source>
        <dbReference type="HAMAP-Rule" id="MF_01113"/>
    </source>
</evidence>
<dbReference type="GO" id="GO:0009432">
    <property type="term" value="P:SOS response"/>
    <property type="evidence" value="ECO:0007669"/>
    <property type="project" value="TreeGrafter"/>
</dbReference>
<dbReference type="FunFam" id="3.30.1490.100:FF:000004">
    <property type="entry name" value="DNA polymerase IV"/>
    <property type="match status" value="1"/>
</dbReference>
<keyword evidence="5 13" id="KW-0235">DNA replication</keyword>
<feature type="domain" description="UmuC" evidence="15">
    <location>
        <begin position="23"/>
        <end position="202"/>
    </location>
</feature>
<dbReference type="InterPro" id="IPR050116">
    <property type="entry name" value="DNA_polymerase-Y"/>
</dbReference>
<dbReference type="GO" id="GO:0003887">
    <property type="term" value="F:DNA-directed DNA polymerase activity"/>
    <property type="evidence" value="ECO:0007669"/>
    <property type="project" value="UniProtKB-UniRule"/>
</dbReference>
<dbReference type="Gene3D" id="3.30.70.270">
    <property type="match status" value="1"/>
</dbReference>
<comment type="subunit">
    <text evidence="13">Monomer.</text>
</comment>
<comment type="caution">
    <text evidence="16">The sequence shown here is derived from an EMBL/GenBank/DDBJ whole genome shotgun (WGS) entry which is preliminary data.</text>
</comment>
<dbReference type="InterPro" id="IPR017961">
    <property type="entry name" value="DNA_pol_Y-fam_little_finger"/>
</dbReference>
<comment type="subcellular location">
    <subcellularLocation>
        <location evidence="13">Cytoplasm</location>
    </subcellularLocation>
</comment>
<accession>A0A7Y0LYP5</accession>
<dbReference type="InterPro" id="IPR022880">
    <property type="entry name" value="DNApol_IV"/>
</dbReference>
<dbReference type="EC" id="2.7.7.7" evidence="13"/>
<comment type="catalytic activity">
    <reaction evidence="12 13">
        <text>DNA(n) + a 2'-deoxyribonucleoside 5'-triphosphate = DNA(n+1) + diphosphate</text>
        <dbReference type="Rhea" id="RHEA:22508"/>
        <dbReference type="Rhea" id="RHEA-COMP:17339"/>
        <dbReference type="Rhea" id="RHEA-COMP:17340"/>
        <dbReference type="ChEBI" id="CHEBI:33019"/>
        <dbReference type="ChEBI" id="CHEBI:61560"/>
        <dbReference type="ChEBI" id="CHEBI:173112"/>
        <dbReference type="EC" id="2.7.7.7"/>
    </reaction>
</comment>
<sequence length="431" mass="45975">MSRAPRPSGARRDWGTDEDGCSILHVDMDAFFASVELARRPQLRGRPVIVGGSERAVVLAATYEARAFGVHSAMPMQVARRMCPQAVVIEPDHQAYRAVSARVMEIVGEVTTLVEQVSVDEAFLDVSGARRRLGPPTVIAAMIRERVRVAHGITCSVGIAGTKFVAKLASGLAKPDGVLLIPRDATVEFLRTLPVGSLWGVGERTEAALARWGLRTVADVADSDVATIQRAVGKVAGAHLHDLAWGRDPRPVTPGRVEKSIGAETTFPADVADLELVQAKAQDLAQHCASRLRSEGLVTRTVSIKVRTSDFRTLTRARTLTTPTDIGREIYLVARELLAGVELGGLPVRLVGVRAEGLSPATSTAVQPTLEQAVDEMSERSRRADAERAMDVVRGRFGRAAIQSASAPSVRVRSGSGQGTPTTASAHGDLS</sequence>
<dbReference type="SUPFAM" id="SSF56672">
    <property type="entry name" value="DNA/RNA polymerases"/>
    <property type="match status" value="1"/>
</dbReference>
<dbReference type="GO" id="GO:0003684">
    <property type="term" value="F:damaged DNA binding"/>
    <property type="evidence" value="ECO:0007669"/>
    <property type="project" value="InterPro"/>
</dbReference>
<evidence type="ECO:0000256" key="8">
    <source>
        <dbReference type="ARBA" id="ARBA00022842"/>
    </source>
</evidence>
<keyword evidence="8 13" id="KW-0460">Magnesium</keyword>
<dbReference type="NCBIfam" id="NF002677">
    <property type="entry name" value="PRK02406.1"/>
    <property type="match status" value="1"/>
</dbReference>
<dbReference type="InterPro" id="IPR043502">
    <property type="entry name" value="DNA/RNA_pol_sf"/>
</dbReference>
<dbReference type="InterPro" id="IPR036775">
    <property type="entry name" value="DNA_pol_Y-fam_lit_finger_sf"/>
</dbReference>
<dbReference type="CDD" id="cd03586">
    <property type="entry name" value="PolY_Pol_IV_kappa"/>
    <property type="match status" value="1"/>
</dbReference>
<keyword evidence="3 13" id="KW-0808">Transferase</keyword>
<evidence type="ECO:0000256" key="10">
    <source>
        <dbReference type="ARBA" id="ARBA00023204"/>
    </source>
</evidence>
<keyword evidence="9 13" id="KW-0239">DNA-directed DNA polymerase</keyword>
<proteinExistence type="inferred from homology"/>
<dbReference type="PANTHER" id="PTHR11076">
    <property type="entry name" value="DNA REPAIR POLYMERASE UMUC / TRANSFERASE FAMILY MEMBER"/>
    <property type="match status" value="1"/>
</dbReference>
<dbReference type="Gene3D" id="3.40.1170.60">
    <property type="match status" value="1"/>
</dbReference>
<feature type="site" description="Substrate discrimination" evidence="13">
    <location>
        <position position="32"/>
    </location>
</feature>
<keyword evidence="10 13" id="KW-0234">DNA repair</keyword>
<dbReference type="PROSITE" id="PS50173">
    <property type="entry name" value="UMUC"/>
    <property type="match status" value="1"/>
</dbReference>
<protein>
    <recommendedName>
        <fullName evidence="13">DNA polymerase IV</fullName>
        <shortName evidence="13">Pol IV</shortName>
        <ecNumber evidence="13">2.7.7.7</ecNumber>
    </recommendedName>
</protein>
<evidence type="ECO:0000256" key="14">
    <source>
        <dbReference type="SAM" id="MobiDB-lite"/>
    </source>
</evidence>
<evidence type="ECO:0000256" key="3">
    <source>
        <dbReference type="ARBA" id="ARBA00022679"/>
    </source>
</evidence>
<name>A0A7Y0LYP5_CELFI</name>
<dbReference type="GO" id="GO:0042276">
    <property type="term" value="P:error-prone translesion synthesis"/>
    <property type="evidence" value="ECO:0007669"/>
    <property type="project" value="TreeGrafter"/>
</dbReference>
<dbReference type="AlphaFoldDB" id="A0A7Y0LYP5"/>
<dbReference type="SUPFAM" id="SSF100879">
    <property type="entry name" value="Lesion bypass DNA polymerase (Y-family), little finger domain"/>
    <property type="match status" value="1"/>
</dbReference>
<evidence type="ECO:0000313" key="16">
    <source>
        <dbReference type="EMBL" id="NMR20621.1"/>
    </source>
</evidence>
<keyword evidence="4 13" id="KW-0548">Nucleotidyltransferase</keyword>
<evidence type="ECO:0000256" key="5">
    <source>
        <dbReference type="ARBA" id="ARBA00022705"/>
    </source>
</evidence>
<comment type="cofactor">
    <cofactor evidence="13">
        <name>Mg(2+)</name>
        <dbReference type="ChEBI" id="CHEBI:18420"/>
    </cofactor>
    <text evidence="13">Binds 2 magnesium ions per subunit.</text>
</comment>
<dbReference type="Pfam" id="PF11799">
    <property type="entry name" value="IMS_C"/>
    <property type="match status" value="1"/>
</dbReference>
<feature type="binding site" evidence="13">
    <location>
        <position position="27"/>
    </location>
    <ligand>
        <name>Mg(2+)</name>
        <dbReference type="ChEBI" id="CHEBI:18420"/>
    </ligand>
</feature>
<dbReference type="InterPro" id="IPR043128">
    <property type="entry name" value="Rev_trsase/Diguanyl_cyclase"/>
</dbReference>
<evidence type="ECO:0000256" key="4">
    <source>
        <dbReference type="ARBA" id="ARBA00022695"/>
    </source>
</evidence>
<gene>
    <name evidence="13" type="primary">dinB</name>
    <name evidence="16" type="ORF">HIR71_10390</name>
</gene>
<evidence type="ECO:0000256" key="11">
    <source>
        <dbReference type="ARBA" id="ARBA00025589"/>
    </source>
</evidence>
<organism evidence="16 17">
    <name type="scientific">Cellulomonas fimi</name>
    <dbReference type="NCBI Taxonomy" id="1708"/>
    <lineage>
        <taxon>Bacteria</taxon>
        <taxon>Bacillati</taxon>
        <taxon>Actinomycetota</taxon>
        <taxon>Actinomycetes</taxon>
        <taxon>Micrococcales</taxon>
        <taxon>Cellulomonadaceae</taxon>
        <taxon>Cellulomonas</taxon>
    </lineage>
</organism>
<comment type="function">
    <text evidence="11 13">Poorly processive, error-prone DNA polymerase involved in untargeted mutagenesis. Copies undamaged DNA at stalled replication forks, which arise in vivo from mismatched or misaligned primer ends. These misaligned primers can be extended by PolIV. Exhibits no 3'-5' exonuclease (proofreading) activity. May be involved in translesional synthesis, in conjunction with the beta clamp from PolIII.</text>
</comment>
<dbReference type="Gene3D" id="1.10.150.20">
    <property type="entry name" value="5' to 3' exonuclease, C-terminal subdomain"/>
    <property type="match status" value="1"/>
</dbReference>
<keyword evidence="13" id="KW-0238">DNA-binding</keyword>
<dbReference type="PANTHER" id="PTHR11076:SF33">
    <property type="entry name" value="DNA POLYMERASE KAPPA"/>
    <property type="match status" value="1"/>
</dbReference>
<dbReference type="InterPro" id="IPR001126">
    <property type="entry name" value="UmuC"/>
</dbReference>
<dbReference type="GO" id="GO:0005829">
    <property type="term" value="C:cytosol"/>
    <property type="evidence" value="ECO:0007669"/>
    <property type="project" value="TreeGrafter"/>
</dbReference>
<dbReference type="RefSeq" id="WP_169324992.1">
    <property type="nucleotide sequence ID" value="NZ_JABCJJ010000014.1"/>
</dbReference>
<dbReference type="Proteomes" id="UP000562124">
    <property type="component" value="Unassembled WGS sequence"/>
</dbReference>
<dbReference type="GO" id="GO:0006261">
    <property type="term" value="P:DNA-templated DNA replication"/>
    <property type="evidence" value="ECO:0007669"/>
    <property type="project" value="UniProtKB-UniRule"/>
</dbReference>
<feature type="active site" evidence="13">
    <location>
        <position position="121"/>
    </location>
</feature>
<keyword evidence="2 13" id="KW-0515">Mutator protein</keyword>
<feature type="binding site" evidence="13">
    <location>
        <position position="120"/>
    </location>
    <ligand>
        <name>Mg(2+)</name>
        <dbReference type="ChEBI" id="CHEBI:18420"/>
    </ligand>
</feature>
<dbReference type="NCBIfam" id="NF002882">
    <property type="entry name" value="PRK03348.1"/>
    <property type="match status" value="1"/>
</dbReference>
<keyword evidence="17" id="KW-1185">Reference proteome</keyword>
<dbReference type="EMBL" id="JABCJJ010000014">
    <property type="protein sequence ID" value="NMR20621.1"/>
    <property type="molecule type" value="Genomic_DNA"/>
</dbReference>
<evidence type="ECO:0000256" key="7">
    <source>
        <dbReference type="ARBA" id="ARBA00022763"/>
    </source>
</evidence>
<evidence type="ECO:0000256" key="1">
    <source>
        <dbReference type="ARBA" id="ARBA00010945"/>
    </source>
</evidence>
<keyword evidence="7 13" id="KW-0227">DNA damage</keyword>
<keyword evidence="6 13" id="KW-0479">Metal-binding</keyword>
<evidence type="ECO:0000256" key="2">
    <source>
        <dbReference type="ARBA" id="ARBA00022457"/>
    </source>
</evidence>
<dbReference type="Pfam" id="PF00817">
    <property type="entry name" value="IMS"/>
    <property type="match status" value="1"/>
</dbReference>
<evidence type="ECO:0000256" key="9">
    <source>
        <dbReference type="ARBA" id="ARBA00022932"/>
    </source>
</evidence>